<feature type="region of interest" description="Disordered" evidence="1">
    <location>
        <begin position="702"/>
        <end position="739"/>
    </location>
</feature>
<feature type="compositionally biased region" description="Basic and acidic residues" evidence="1">
    <location>
        <begin position="384"/>
        <end position="395"/>
    </location>
</feature>
<dbReference type="OrthoDB" id="375150at2759"/>
<feature type="compositionally biased region" description="Low complexity" evidence="1">
    <location>
        <begin position="480"/>
        <end position="492"/>
    </location>
</feature>
<reference evidence="4 5" key="1">
    <citation type="submission" date="2014-03" db="EMBL/GenBank/DDBJ databases">
        <title>The Genome Sequence of Plasmodium fragile nilgiri.</title>
        <authorList>
            <consortium name="The Broad Institute Genomics Platform"/>
            <consortium name="The Broad Institute Genome Sequencing Center for Infectious Disease"/>
            <person name="Neafsey D."/>
            <person name="Duraisingh M."/>
            <person name="Young S.K."/>
            <person name="Zeng Q."/>
            <person name="Gargeya S."/>
            <person name="Abouelleil A."/>
            <person name="Alvarado L."/>
            <person name="Chapman S.B."/>
            <person name="Gainer-Dewar J."/>
            <person name="Goldberg J."/>
            <person name="Griggs A."/>
            <person name="Gujja S."/>
            <person name="Hansen M."/>
            <person name="Howarth C."/>
            <person name="Imamovic A."/>
            <person name="Larimer J."/>
            <person name="Pearson M."/>
            <person name="Poon T.W."/>
            <person name="Priest M."/>
            <person name="Roberts A."/>
            <person name="Saif S."/>
            <person name="Shea T."/>
            <person name="Sykes S."/>
            <person name="Wortman J."/>
            <person name="Nusbaum C."/>
            <person name="Birren B."/>
        </authorList>
    </citation>
    <scope>NUCLEOTIDE SEQUENCE [LARGE SCALE GENOMIC DNA]</scope>
    <source>
        <strain evidence="5">nilgiri</strain>
    </source>
</reference>
<feature type="compositionally biased region" description="Pro residues" evidence="1">
    <location>
        <begin position="464"/>
        <end position="476"/>
    </location>
</feature>
<evidence type="ECO:0000313" key="4">
    <source>
        <dbReference type="EMBL" id="KJP85071.1"/>
    </source>
</evidence>
<feature type="compositionally biased region" description="Gly residues" evidence="1">
    <location>
        <begin position="493"/>
        <end position="511"/>
    </location>
</feature>
<feature type="compositionally biased region" description="Basic and acidic residues" evidence="1">
    <location>
        <begin position="346"/>
        <end position="355"/>
    </location>
</feature>
<dbReference type="InterPro" id="IPR024288">
    <property type="entry name" value="SICA_C"/>
</dbReference>
<dbReference type="AlphaFoldDB" id="A0A0D9QH95"/>
<accession>A0A0D9QH95</accession>
<feature type="compositionally biased region" description="Basic and acidic residues" evidence="1">
    <location>
        <begin position="201"/>
        <end position="221"/>
    </location>
</feature>
<feature type="region of interest" description="Disordered" evidence="1">
    <location>
        <begin position="200"/>
        <end position="221"/>
    </location>
</feature>
<keyword evidence="2" id="KW-0472">Membrane</keyword>
<protein>
    <recommendedName>
        <fullName evidence="3">Schizont-infected cell agglutination C-terminal domain-containing protein</fullName>
    </recommendedName>
</protein>
<evidence type="ECO:0000259" key="3">
    <source>
        <dbReference type="Pfam" id="PF12879"/>
    </source>
</evidence>
<dbReference type="EMBL" id="KQ001754">
    <property type="protein sequence ID" value="KJP85071.1"/>
    <property type="molecule type" value="Genomic_DNA"/>
</dbReference>
<keyword evidence="2" id="KW-1133">Transmembrane helix</keyword>
<feature type="compositionally biased region" description="Polar residues" evidence="1">
    <location>
        <begin position="356"/>
        <end position="376"/>
    </location>
</feature>
<dbReference type="VEuPathDB" id="PlasmoDB:AK88_05293"/>
<keyword evidence="2" id="KW-0812">Transmembrane</keyword>
<organism evidence="4 5">
    <name type="scientific">Plasmodium fragile</name>
    <dbReference type="NCBI Taxonomy" id="5857"/>
    <lineage>
        <taxon>Eukaryota</taxon>
        <taxon>Sar</taxon>
        <taxon>Alveolata</taxon>
        <taxon>Apicomplexa</taxon>
        <taxon>Aconoidasida</taxon>
        <taxon>Haemosporida</taxon>
        <taxon>Plasmodiidae</taxon>
        <taxon>Plasmodium</taxon>
        <taxon>Plasmodium (Plasmodium)</taxon>
    </lineage>
</organism>
<dbReference type="GeneID" id="24270607"/>
<name>A0A0D9QH95_PLAFR</name>
<evidence type="ECO:0000256" key="1">
    <source>
        <dbReference type="SAM" id="MobiDB-lite"/>
    </source>
</evidence>
<keyword evidence="5" id="KW-1185">Reference proteome</keyword>
<gene>
    <name evidence="4" type="ORF">AK88_05293</name>
</gene>
<proteinExistence type="predicted"/>
<sequence length="961" mass="104440">MQDEQWTPVKEVLEEFIQYLNENNDNFEQYAANCDNKGWNDFGDGNLYKEQRVADMMRCRIMSGALWFANGSGTNQAEWAKKSEVEKKEIERLRCEVAHVFGHLLKTMYCKNHGGYKRGVEYAWQAMRSMKSAESGKPGTLGGPVIEGKCTPCGYTGYHRHITAINLAIAQWLMDKGQIMQEITAMEQAMPCNAPWTDYIKQGEKPGHPVKDSVSKDGKEKIDKAQKAMTGSVIKIIEKVQEAQDEIKEEARKLSGQANKKIEPAEDKSKKKEDQSGHKEKEKEAEKTSATVSGAGRADPSGAADLVGKPGSPVLPARPPPPPPDPAGKQGEKDGPDAQTPGGPVTDDHKDKTTGKETTCPKNVNEETLGTGTVSIAFQPGPECKGEKAESKADDSEQNSKGAVATGSGTEDQTTVTNKADPPASTGPTDPVSPAVAAGAGGAQGASGAAGNDGKTVDNGGNDVPPPLNPPKPKPNPDQSGSSGSFSESGSSAAGGGAAGSGGGPSSGNGSTGTQTPGSSGPGSSTVQPKQNVAAGGGAGAVEVTPAITGGGLTWEDVKPYTPAIIPALVGMGIMAFFLWKYFAYLAKRRRTYRTVRDVPSPPLDEEILQHLQRGELPPPDYGYTVVRDRPPASAAASRGQRPPRVHKRTIIELHLEVLHECEAHAWENVKDDYLQIVVQEFAQDLMGDAATNNNILGVSTTTQRLSGTHASSTVDPPTESDGTDASSRNAEHPAPWSCVDTTQLATDRSLPNEEDPDPWSCMETIHTATEQRPATGPERVTSYCINWINWIDRNKHILRACTTQPWFLQLTADWKQYVRAHMAQTHVYGHREFVEAATPPMKKLWLWKQWVAQQHRHMRMYGQEEWFQRLLNNVEEETVSQTGEVPIAEKGIEVDKVMAAEDVLRVRAAPRKQLHPQPYMKKQLSTKIWTLILALVIEQCEVERSLQDRELHVDALLQKL</sequence>
<evidence type="ECO:0000256" key="2">
    <source>
        <dbReference type="SAM" id="Phobius"/>
    </source>
</evidence>
<feature type="transmembrane region" description="Helical" evidence="2">
    <location>
        <begin position="564"/>
        <end position="584"/>
    </location>
</feature>
<feature type="compositionally biased region" description="Pro residues" evidence="1">
    <location>
        <begin position="316"/>
        <end position="326"/>
    </location>
</feature>
<evidence type="ECO:0000313" key="5">
    <source>
        <dbReference type="Proteomes" id="UP000054561"/>
    </source>
</evidence>
<feature type="compositionally biased region" description="Polar residues" evidence="1">
    <location>
        <begin position="407"/>
        <end position="418"/>
    </location>
</feature>
<dbReference type="Proteomes" id="UP000054561">
    <property type="component" value="Unassembled WGS sequence"/>
</dbReference>
<feature type="compositionally biased region" description="Low complexity" evidence="1">
    <location>
        <begin position="512"/>
        <end position="526"/>
    </location>
</feature>
<dbReference type="Pfam" id="PF12879">
    <property type="entry name" value="SICA_C"/>
    <property type="match status" value="1"/>
</dbReference>
<dbReference type="RefSeq" id="XP_012338318.1">
    <property type="nucleotide sequence ID" value="XM_012482895.1"/>
</dbReference>
<feature type="domain" description="Schizont-infected cell agglutination C-terminal" evidence="3">
    <location>
        <begin position="581"/>
        <end position="687"/>
    </location>
</feature>
<feature type="compositionally biased region" description="Basic and acidic residues" evidence="1">
    <location>
        <begin position="260"/>
        <end position="287"/>
    </location>
</feature>
<feature type="region of interest" description="Disordered" evidence="1">
    <location>
        <begin position="251"/>
        <end position="538"/>
    </location>
</feature>
<feature type="compositionally biased region" description="Polar residues" evidence="1">
    <location>
        <begin position="702"/>
        <end position="716"/>
    </location>
</feature>